<evidence type="ECO:0000313" key="2">
    <source>
        <dbReference type="Proteomes" id="UP000748752"/>
    </source>
</evidence>
<organism evidence="1 2">
    <name type="scientific">Thiohalocapsa halophila</name>
    <dbReference type="NCBI Taxonomy" id="69359"/>
    <lineage>
        <taxon>Bacteria</taxon>
        <taxon>Pseudomonadati</taxon>
        <taxon>Pseudomonadota</taxon>
        <taxon>Gammaproteobacteria</taxon>
        <taxon>Chromatiales</taxon>
        <taxon>Chromatiaceae</taxon>
        <taxon>Thiohalocapsa</taxon>
    </lineage>
</organism>
<dbReference type="RefSeq" id="WP_200237798.1">
    <property type="nucleotide sequence ID" value="NZ_NRRV01000026.1"/>
</dbReference>
<accession>A0ABS1CHU7</accession>
<dbReference type="Proteomes" id="UP000748752">
    <property type="component" value="Unassembled WGS sequence"/>
</dbReference>
<proteinExistence type="predicted"/>
<evidence type="ECO:0000313" key="1">
    <source>
        <dbReference type="EMBL" id="MBK1631492.1"/>
    </source>
</evidence>
<comment type="caution">
    <text evidence="1">The sequence shown here is derived from an EMBL/GenBank/DDBJ whole genome shotgun (WGS) entry which is preliminary data.</text>
</comment>
<reference evidence="1 2" key="1">
    <citation type="journal article" date="2020" name="Microorganisms">
        <title>Osmotic Adaptation and Compatible Solute Biosynthesis of Phototrophic Bacteria as Revealed from Genome Analyses.</title>
        <authorList>
            <person name="Imhoff J.F."/>
            <person name="Rahn T."/>
            <person name="Kunzel S."/>
            <person name="Keller A."/>
            <person name="Neulinger S.C."/>
        </authorList>
    </citation>
    <scope>NUCLEOTIDE SEQUENCE [LARGE SCALE GENOMIC DNA]</scope>
    <source>
        <strain evidence="1 2">DSM 6210</strain>
    </source>
</reference>
<gene>
    <name evidence="1" type="ORF">CKO31_12210</name>
</gene>
<name>A0ABS1CHU7_9GAMM</name>
<dbReference type="EMBL" id="NRRV01000026">
    <property type="protein sequence ID" value="MBK1631492.1"/>
    <property type="molecule type" value="Genomic_DNA"/>
</dbReference>
<sequence>MTQVDPLVTAIWEGGRHLAVLEQALGDWQTAPAAHLAELDADADKLRLPDQLLFRFTKLQDAMGARLVPAALAAQKHAKNGGFVARSGPFALFACFVAPFQGAAARA</sequence>
<protein>
    <submittedName>
        <fullName evidence="1">Uncharacterized protein</fullName>
    </submittedName>
</protein>
<keyword evidence="2" id="KW-1185">Reference proteome</keyword>